<comment type="cofactor">
    <cofactor evidence="1 5">
        <name>Zn(2+)</name>
        <dbReference type="ChEBI" id="CHEBI:29105"/>
    </cofactor>
</comment>
<organism evidence="7 8">
    <name type="scientific">Basidiobolus meristosporus CBS 931.73</name>
    <dbReference type="NCBI Taxonomy" id="1314790"/>
    <lineage>
        <taxon>Eukaryota</taxon>
        <taxon>Fungi</taxon>
        <taxon>Fungi incertae sedis</taxon>
        <taxon>Zoopagomycota</taxon>
        <taxon>Entomophthoromycotina</taxon>
        <taxon>Basidiobolomycetes</taxon>
        <taxon>Basidiobolales</taxon>
        <taxon>Basidiobolaceae</taxon>
        <taxon>Basidiobolus</taxon>
    </lineage>
</organism>
<evidence type="ECO:0000256" key="4">
    <source>
        <dbReference type="ARBA" id="ARBA00023002"/>
    </source>
</evidence>
<dbReference type="FunFam" id="3.40.50.720:FF:000022">
    <property type="entry name" value="Cinnamyl alcohol dehydrogenase"/>
    <property type="match status" value="1"/>
</dbReference>
<sequence length="356" mass="38929">MVEGKINEIRGWAAKKAGLEVEPWSYVPRPLGPNDVEIKIDYSGICGSDLHTLKDEWKNSIFPTPYPAIVGHEIVGRVITKGADVKDLEEGDIVGVGAQVNACLSKECHACNRELDPHCPEMVATYAGFYKDGQQSHGGYAEAIRVNSAYAFKLPESVDPKIAAPLMCAGTTVFAPMLRDGVKKGDRVGVVGIGGLGHLAIQYANALGAEVVAFSQSPNKRQQCLDLGASIFVDTSKKEEVDGIRHTLNYLFVTADCKSEQYNEFFSWMDFGGEICLLSVPPEKLAFQPIDFIASEIKLTGSLIGGVEVIKKALEFAGKHNIKPMVEHFPLSKVNEALQHMEQGKARYRIVLDVEY</sequence>
<dbReference type="Gene3D" id="3.40.50.720">
    <property type="entry name" value="NAD(P)-binding Rossmann-like Domain"/>
    <property type="match status" value="1"/>
</dbReference>
<dbReference type="EMBL" id="MCFE01001248">
    <property type="protein sequence ID" value="ORX63965.1"/>
    <property type="molecule type" value="Genomic_DNA"/>
</dbReference>
<evidence type="ECO:0000256" key="3">
    <source>
        <dbReference type="ARBA" id="ARBA00022833"/>
    </source>
</evidence>
<dbReference type="STRING" id="1314790.A0A1Y1VSG4"/>
<dbReference type="PANTHER" id="PTHR42683">
    <property type="entry name" value="ALDEHYDE REDUCTASE"/>
    <property type="match status" value="1"/>
</dbReference>
<dbReference type="InterPro" id="IPR029752">
    <property type="entry name" value="D-isomer_DH_CS1"/>
</dbReference>
<dbReference type="GO" id="GO:0016616">
    <property type="term" value="F:oxidoreductase activity, acting on the CH-OH group of donors, NAD or NADP as acceptor"/>
    <property type="evidence" value="ECO:0007669"/>
    <property type="project" value="InterPro"/>
</dbReference>
<keyword evidence="4" id="KW-0560">Oxidoreductase</keyword>
<dbReference type="Pfam" id="PF00107">
    <property type="entry name" value="ADH_zinc_N"/>
    <property type="match status" value="1"/>
</dbReference>
<keyword evidence="8" id="KW-1185">Reference proteome</keyword>
<evidence type="ECO:0000313" key="7">
    <source>
        <dbReference type="EMBL" id="ORX63965.1"/>
    </source>
</evidence>
<dbReference type="Proteomes" id="UP000193498">
    <property type="component" value="Unassembled WGS sequence"/>
</dbReference>
<dbReference type="InterPro" id="IPR002328">
    <property type="entry name" value="ADH_Zn_CS"/>
</dbReference>
<dbReference type="GO" id="GO:0008270">
    <property type="term" value="F:zinc ion binding"/>
    <property type="evidence" value="ECO:0007669"/>
    <property type="project" value="InterPro"/>
</dbReference>
<evidence type="ECO:0000256" key="2">
    <source>
        <dbReference type="ARBA" id="ARBA00022723"/>
    </source>
</evidence>
<dbReference type="InterPro" id="IPR013154">
    <property type="entry name" value="ADH-like_N"/>
</dbReference>
<gene>
    <name evidence="7" type="ORF">K493DRAFT_322046</name>
</gene>
<comment type="similarity">
    <text evidence="5">Belongs to the zinc-containing alcohol dehydrogenase family.</text>
</comment>
<evidence type="ECO:0000259" key="6">
    <source>
        <dbReference type="SMART" id="SM00829"/>
    </source>
</evidence>
<dbReference type="InParanoid" id="A0A1Y1VSG4"/>
<dbReference type="AlphaFoldDB" id="A0A1Y1VSG4"/>
<name>A0A1Y1VSG4_9FUNG</name>
<dbReference type="PROSITE" id="PS00059">
    <property type="entry name" value="ADH_ZINC"/>
    <property type="match status" value="1"/>
</dbReference>
<evidence type="ECO:0000256" key="1">
    <source>
        <dbReference type="ARBA" id="ARBA00001947"/>
    </source>
</evidence>
<dbReference type="InterPro" id="IPR011032">
    <property type="entry name" value="GroES-like_sf"/>
</dbReference>
<dbReference type="Gene3D" id="3.90.180.10">
    <property type="entry name" value="Medium-chain alcohol dehydrogenases, catalytic domain"/>
    <property type="match status" value="1"/>
</dbReference>
<evidence type="ECO:0000256" key="5">
    <source>
        <dbReference type="RuleBase" id="RU361277"/>
    </source>
</evidence>
<dbReference type="SMART" id="SM00829">
    <property type="entry name" value="PKS_ER"/>
    <property type="match status" value="1"/>
</dbReference>
<dbReference type="InterPro" id="IPR020843">
    <property type="entry name" value="ER"/>
</dbReference>
<dbReference type="InterPro" id="IPR036291">
    <property type="entry name" value="NAD(P)-bd_dom_sf"/>
</dbReference>
<keyword evidence="2 5" id="KW-0479">Metal-binding</keyword>
<dbReference type="Pfam" id="PF08240">
    <property type="entry name" value="ADH_N"/>
    <property type="match status" value="1"/>
</dbReference>
<dbReference type="OrthoDB" id="1879366at2759"/>
<accession>A0A1Y1VSG4</accession>
<comment type="caution">
    <text evidence="7">The sequence shown here is derived from an EMBL/GenBank/DDBJ whole genome shotgun (WGS) entry which is preliminary data.</text>
</comment>
<proteinExistence type="inferred from homology"/>
<dbReference type="SUPFAM" id="SSF50129">
    <property type="entry name" value="GroES-like"/>
    <property type="match status" value="1"/>
</dbReference>
<evidence type="ECO:0000313" key="8">
    <source>
        <dbReference type="Proteomes" id="UP000193498"/>
    </source>
</evidence>
<reference evidence="7 8" key="1">
    <citation type="submission" date="2016-07" db="EMBL/GenBank/DDBJ databases">
        <title>Pervasive Adenine N6-methylation of Active Genes in Fungi.</title>
        <authorList>
            <consortium name="DOE Joint Genome Institute"/>
            <person name="Mondo S.J."/>
            <person name="Dannebaum R.O."/>
            <person name="Kuo R.C."/>
            <person name="Labutti K."/>
            <person name="Haridas S."/>
            <person name="Kuo A."/>
            <person name="Salamov A."/>
            <person name="Ahrendt S.R."/>
            <person name="Lipzen A."/>
            <person name="Sullivan W."/>
            <person name="Andreopoulos W.B."/>
            <person name="Clum A."/>
            <person name="Lindquist E."/>
            <person name="Daum C."/>
            <person name="Ramamoorthy G.K."/>
            <person name="Gryganskyi A."/>
            <person name="Culley D."/>
            <person name="Magnuson J.K."/>
            <person name="James T.Y."/>
            <person name="O'Malley M.A."/>
            <person name="Stajich J.E."/>
            <person name="Spatafora J.W."/>
            <person name="Visel A."/>
            <person name="Grigoriev I.V."/>
        </authorList>
    </citation>
    <scope>NUCLEOTIDE SEQUENCE [LARGE SCALE GENOMIC DNA]</scope>
    <source>
        <strain evidence="7 8">CBS 931.73</strain>
    </source>
</reference>
<dbReference type="PROSITE" id="PS00065">
    <property type="entry name" value="D_2_HYDROXYACID_DH_1"/>
    <property type="match status" value="1"/>
</dbReference>
<dbReference type="CDD" id="cd05283">
    <property type="entry name" value="CAD1"/>
    <property type="match status" value="1"/>
</dbReference>
<dbReference type="SUPFAM" id="SSF51735">
    <property type="entry name" value="NAD(P)-binding Rossmann-fold domains"/>
    <property type="match status" value="1"/>
</dbReference>
<keyword evidence="3 5" id="KW-0862">Zinc</keyword>
<dbReference type="InterPro" id="IPR047109">
    <property type="entry name" value="CAD-like"/>
</dbReference>
<feature type="domain" description="Enoyl reductase (ER)" evidence="6">
    <location>
        <begin position="18"/>
        <end position="352"/>
    </location>
</feature>
<dbReference type="InterPro" id="IPR013149">
    <property type="entry name" value="ADH-like_C"/>
</dbReference>
<protein>
    <submittedName>
        <fullName evidence="7">GroES-like protein</fullName>
    </submittedName>
</protein>